<dbReference type="GO" id="GO:0046872">
    <property type="term" value="F:metal ion binding"/>
    <property type="evidence" value="ECO:0007669"/>
    <property type="project" value="UniProtKB-KW"/>
</dbReference>
<dbReference type="InterPro" id="IPR011444">
    <property type="entry name" value="DUF1549"/>
</dbReference>
<protein>
    <submittedName>
        <fullName evidence="7">Planctomycete cytochrome C</fullName>
    </submittedName>
</protein>
<evidence type="ECO:0000256" key="2">
    <source>
        <dbReference type="ARBA" id="ARBA00022723"/>
    </source>
</evidence>
<dbReference type="PANTHER" id="PTHR35889:SF3">
    <property type="entry name" value="F-BOX DOMAIN-CONTAINING PROTEIN"/>
    <property type="match status" value="1"/>
</dbReference>
<evidence type="ECO:0000259" key="6">
    <source>
        <dbReference type="PROSITE" id="PS51007"/>
    </source>
</evidence>
<keyword evidence="3 4" id="KW-0408">Iron</keyword>
<dbReference type="GO" id="GO:0009055">
    <property type="term" value="F:electron transfer activity"/>
    <property type="evidence" value="ECO:0007669"/>
    <property type="project" value="InterPro"/>
</dbReference>
<dbReference type="Proteomes" id="UP000323917">
    <property type="component" value="Chromosome"/>
</dbReference>
<organism evidence="7 8">
    <name type="scientific">Bythopirellula goksoeyrii</name>
    <dbReference type="NCBI Taxonomy" id="1400387"/>
    <lineage>
        <taxon>Bacteria</taxon>
        <taxon>Pseudomonadati</taxon>
        <taxon>Planctomycetota</taxon>
        <taxon>Planctomycetia</taxon>
        <taxon>Pirellulales</taxon>
        <taxon>Lacipirellulaceae</taxon>
        <taxon>Bythopirellula</taxon>
    </lineage>
</organism>
<dbReference type="Pfam" id="PF07635">
    <property type="entry name" value="PSCyt1"/>
    <property type="match status" value="1"/>
</dbReference>
<evidence type="ECO:0000313" key="7">
    <source>
        <dbReference type="EMBL" id="QEG35652.1"/>
    </source>
</evidence>
<keyword evidence="1 4" id="KW-0349">Heme</keyword>
<proteinExistence type="predicted"/>
<dbReference type="GO" id="GO:0020037">
    <property type="term" value="F:heme binding"/>
    <property type="evidence" value="ECO:0007669"/>
    <property type="project" value="InterPro"/>
</dbReference>
<dbReference type="SUPFAM" id="SSF46626">
    <property type="entry name" value="Cytochrome c"/>
    <property type="match status" value="1"/>
</dbReference>
<evidence type="ECO:0000256" key="3">
    <source>
        <dbReference type="ARBA" id="ARBA00023004"/>
    </source>
</evidence>
<dbReference type="Gene3D" id="1.10.760.10">
    <property type="entry name" value="Cytochrome c-like domain"/>
    <property type="match status" value="1"/>
</dbReference>
<dbReference type="Pfam" id="PF07587">
    <property type="entry name" value="PSD1"/>
    <property type="match status" value="1"/>
</dbReference>
<evidence type="ECO:0000256" key="4">
    <source>
        <dbReference type="PROSITE-ProRule" id="PRU00433"/>
    </source>
</evidence>
<accession>A0A5B9QDS2</accession>
<dbReference type="InterPro" id="IPR036909">
    <property type="entry name" value="Cyt_c-like_dom_sf"/>
</dbReference>
<dbReference type="AlphaFoldDB" id="A0A5B9QDS2"/>
<evidence type="ECO:0000256" key="1">
    <source>
        <dbReference type="ARBA" id="ARBA00022617"/>
    </source>
</evidence>
<feature type="coiled-coil region" evidence="5">
    <location>
        <begin position="383"/>
        <end position="462"/>
    </location>
</feature>
<gene>
    <name evidence="7" type="ORF">Pr1d_29540</name>
</gene>
<name>A0A5B9QDS2_9BACT</name>
<dbReference type="InterPro" id="IPR009056">
    <property type="entry name" value="Cyt_c-like_dom"/>
</dbReference>
<dbReference type="RefSeq" id="WP_148074145.1">
    <property type="nucleotide sequence ID" value="NZ_CP042913.1"/>
</dbReference>
<dbReference type="InterPro" id="IPR022655">
    <property type="entry name" value="DUF1553"/>
</dbReference>
<evidence type="ECO:0000256" key="5">
    <source>
        <dbReference type="SAM" id="Coils"/>
    </source>
</evidence>
<dbReference type="OrthoDB" id="127107at2"/>
<dbReference type="PROSITE" id="PS51007">
    <property type="entry name" value="CYTC"/>
    <property type="match status" value="1"/>
</dbReference>
<evidence type="ECO:0000313" key="8">
    <source>
        <dbReference type="Proteomes" id="UP000323917"/>
    </source>
</evidence>
<dbReference type="KEGG" id="bgok:Pr1d_29540"/>
<keyword evidence="5" id="KW-0175">Coiled coil</keyword>
<dbReference type="PANTHER" id="PTHR35889">
    <property type="entry name" value="CYCLOINULO-OLIGOSACCHARIDE FRUCTANOTRANSFERASE-RELATED"/>
    <property type="match status" value="1"/>
</dbReference>
<sequence>MISHHKVSSALTLAIALTGIFLHVAWARSKETQSSIEFSHDVKPILARRCFACHGPETAESGLALHEAQAAFGEIDSGLQAIVPGDADASELFRRISSNDDSERMPPEGKPLSLEEVAAIRQWIDEGANWEKHWAFVPISQPTPPEVTQIGWVRNDIDRFILRRLESAGLQPAQPASKRVLARRIYYDLIGLPPTPKQLAKFLADSRPDAYERLVDELLTSPHYGERWARHWLDVVRYAESNSFERDNPKPNAWKYRDYVIKSLNDDKPYDQFVLEQLAGDELPNVTDETMTATGYYRLGLWDDEPADPVQALADEMDDIVSTTGQAFLGLTVGCARCHDHKIDPFPQADYYGLMAFMADVTTYGTRADQQTNNQWSVAPPKIRKQRDTLRESKRKLEDSKIQLEERAIQRMSGAIQQLTESEKREEVLREHLRTHFKGQEEQDYNRTIAKIEALAKKLEKLGPDNAVLALARTDPSPPVMRIHQRGNPHVLGNVVVPHFPEIFGGYEPKIPTSNDQSGSAGRRRILANWIISPDNPLTSRVVANRVWQHHFSRGIVRSPNNFGQLGIPPTHPELLDYLATYLIDHNWQLKPLHRLILTSNTYRMSSKADPESLAADPENNLFWRFDMRRLSAEEIRDSVLSVSGKLNDSLHGPSVYPQLSQEVLATQSQPGLNWGESNAQERSRRSIYVHVKRSLLLPLLTAFDLPDPDSSCEARFNTTQPAQAFALLHSEFLHESAGDLALRVQSEAGTESKRQVAHAVELVLGREATIEEIQDGIELINLIQNEHKQDANEALRYYCLTLLNLNEFIYLD</sequence>
<feature type="domain" description="Cytochrome c" evidence="6">
    <location>
        <begin position="29"/>
        <end position="128"/>
    </location>
</feature>
<dbReference type="EMBL" id="CP042913">
    <property type="protein sequence ID" value="QEG35652.1"/>
    <property type="molecule type" value="Genomic_DNA"/>
</dbReference>
<keyword evidence="8" id="KW-1185">Reference proteome</keyword>
<keyword evidence="2 4" id="KW-0479">Metal-binding</keyword>
<dbReference type="InterPro" id="IPR011429">
    <property type="entry name" value="Cyt_c_Planctomycete-type"/>
</dbReference>
<dbReference type="Pfam" id="PF07583">
    <property type="entry name" value="PSCyt2"/>
    <property type="match status" value="1"/>
</dbReference>
<reference evidence="7 8" key="1">
    <citation type="submission" date="2019-08" db="EMBL/GenBank/DDBJ databases">
        <title>Deep-cultivation of Planctomycetes and their phenomic and genomic characterization uncovers novel biology.</title>
        <authorList>
            <person name="Wiegand S."/>
            <person name="Jogler M."/>
            <person name="Boedeker C."/>
            <person name="Pinto D."/>
            <person name="Vollmers J."/>
            <person name="Rivas-Marin E."/>
            <person name="Kohn T."/>
            <person name="Peeters S.H."/>
            <person name="Heuer A."/>
            <person name="Rast P."/>
            <person name="Oberbeckmann S."/>
            <person name="Bunk B."/>
            <person name="Jeske O."/>
            <person name="Meyerdierks A."/>
            <person name="Storesund J.E."/>
            <person name="Kallscheuer N."/>
            <person name="Luecker S."/>
            <person name="Lage O.M."/>
            <person name="Pohl T."/>
            <person name="Merkel B.J."/>
            <person name="Hornburger P."/>
            <person name="Mueller R.-W."/>
            <person name="Bruemmer F."/>
            <person name="Labrenz M."/>
            <person name="Spormann A.M."/>
            <person name="Op den Camp H."/>
            <person name="Overmann J."/>
            <person name="Amann R."/>
            <person name="Jetten M.S.M."/>
            <person name="Mascher T."/>
            <person name="Medema M.H."/>
            <person name="Devos D.P."/>
            <person name="Kaster A.-K."/>
            <person name="Ovreas L."/>
            <person name="Rohde M."/>
            <person name="Galperin M.Y."/>
            <person name="Jogler C."/>
        </authorList>
    </citation>
    <scope>NUCLEOTIDE SEQUENCE [LARGE SCALE GENOMIC DNA]</scope>
    <source>
        <strain evidence="7 8">Pr1d</strain>
    </source>
</reference>